<gene>
    <name evidence="2" type="ORF">Cvel_2394</name>
</gene>
<dbReference type="VEuPathDB" id="CryptoDB:Cvel_2394"/>
<reference evidence="2" key="1">
    <citation type="submission" date="2014-11" db="EMBL/GenBank/DDBJ databases">
        <authorList>
            <person name="Otto D Thomas"/>
            <person name="Naeem Raeece"/>
        </authorList>
    </citation>
    <scope>NUCLEOTIDE SEQUENCE</scope>
</reference>
<feature type="compositionally biased region" description="Basic and acidic residues" evidence="1">
    <location>
        <begin position="153"/>
        <end position="162"/>
    </location>
</feature>
<feature type="compositionally biased region" description="Acidic residues" evidence="1">
    <location>
        <begin position="138"/>
        <end position="152"/>
    </location>
</feature>
<feature type="region of interest" description="Disordered" evidence="1">
    <location>
        <begin position="126"/>
        <end position="162"/>
    </location>
</feature>
<dbReference type="PhylomeDB" id="A0A0G4IE47"/>
<accession>A0A0G4IE47</accession>
<name>A0A0G4IE47_9ALVE</name>
<protein>
    <submittedName>
        <fullName evidence="2">Uncharacterized protein</fullName>
    </submittedName>
</protein>
<dbReference type="AlphaFoldDB" id="A0A0G4IE47"/>
<evidence type="ECO:0000313" key="2">
    <source>
        <dbReference type="EMBL" id="CEM55547.1"/>
    </source>
</evidence>
<dbReference type="EMBL" id="CDMZ01005887">
    <property type="protein sequence ID" value="CEM55547.1"/>
    <property type="molecule type" value="Genomic_DNA"/>
</dbReference>
<sequence>MLEALGFVPKRMAAFPGVVEEVASALRERQRYVLECSTRREGGGELHEELRTFCEDHQETGFGFETLEIDVRGDCGDANTTAALANTVSHLLSLRRAFLEDHSVTLFSEDDATFAPLQAYVRTATRRASLSDSSSSSSDDDDDDDRQEEDREEEKQRGKEAKGNIRLIEDRLGGRRDGRGFLQDVWRLAEDLADSHSAALFSSLFSPTPWGGSWDQSPDTEVRRRYADGLRALDRAVGERGGRAVGVQLFTLFDEHYADSDTLLREVRKRSVCSCREAVLPSSKTDTFLRVRPTIASGKFWSSGAFAFNRAAIAFWVAFFFGESAATNHPRIRFPPKLAPDVHQCPVDWVLWALPHDPRKGVMVTPNVPLACLDKSLHAWSARLGGPVEAVNAEDSRLQETAESYVKHLREGCEGCHETLSRGGWL</sequence>
<evidence type="ECO:0000256" key="1">
    <source>
        <dbReference type="SAM" id="MobiDB-lite"/>
    </source>
</evidence>
<proteinExistence type="predicted"/>
<organism evidence="2">
    <name type="scientific">Chromera velia CCMP2878</name>
    <dbReference type="NCBI Taxonomy" id="1169474"/>
    <lineage>
        <taxon>Eukaryota</taxon>
        <taxon>Sar</taxon>
        <taxon>Alveolata</taxon>
        <taxon>Colpodellida</taxon>
        <taxon>Chromeraceae</taxon>
        <taxon>Chromera</taxon>
    </lineage>
</organism>